<dbReference type="EMBL" id="QOVM01000002">
    <property type="protein sequence ID" value="RXG23382.1"/>
    <property type="molecule type" value="Genomic_DNA"/>
</dbReference>
<evidence type="ECO:0000256" key="1">
    <source>
        <dbReference type="ARBA" id="ARBA00005862"/>
    </source>
</evidence>
<dbReference type="InterPro" id="IPR002081">
    <property type="entry name" value="Cryptochrome/DNA_photolyase_1"/>
</dbReference>
<dbReference type="PROSITE" id="PS51645">
    <property type="entry name" value="PHR_CRY_ALPHA_BETA"/>
    <property type="match status" value="1"/>
</dbReference>
<dbReference type="Pfam" id="PF03441">
    <property type="entry name" value="FAD_binding_7"/>
    <property type="match status" value="1"/>
</dbReference>
<evidence type="ECO:0000313" key="10">
    <source>
        <dbReference type="Proteomes" id="UP000289238"/>
    </source>
</evidence>
<sequence length="465" mass="54320">MNKTNGLVWFKNDLRLLDNEVLCKAIASCDAILPVYIFDERQFKKLHLGLPKADFNRFEYLVQTLAVLRSNLKELGSNLLIKIGKPEDIIPQLISNYHIESVFAEQEYAPEELTIASRVAKNVQVPCNYIWGKTLYHIDDIPYDIEAVPLTSKAFRTNTTKKATVRNLFDIPDHIKTLDLDNWGKLPNSEDFNLNRGSAKELFMPAGEDEALKRLAYYTKESELLTSYKWTRNKSLGMDYSSKLSPYLAVGALSPRTIYFSVKKYEEHIKKNISTWWLLFEVIWRDFFTFKGMRMGSSIFKTAGFKNKDLDFENDSNIFKKWCAGKTGIPFIDAHMRQLNETGFMSNRGRVNCASYLIHDLKVDWTWGASYFESKLIDYDVTSNWMNWHMQAYETWYTNPVNQSIKYDATDFLKKWIPELREVKGELIHIPWKIKSTKIEYIKPIEVYDKWSRAENKILKLVNGK</sequence>
<accession>A0A4V1KR20</accession>
<keyword evidence="5 7" id="KW-0157">Chromophore</keyword>
<keyword evidence="10" id="KW-1185">Reference proteome</keyword>
<evidence type="ECO:0000256" key="6">
    <source>
        <dbReference type="PIRSR" id="PIRSR602081-1"/>
    </source>
</evidence>
<dbReference type="Gene3D" id="3.40.50.620">
    <property type="entry name" value="HUPs"/>
    <property type="match status" value="1"/>
</dbReference>
<dbReference type="GO" id="GO:0003684">
    <property type="term" value="F:damaged DNA binding"/>
    <property type="evidence" value="ECO:0007669"/>
    <property type="project" value="TreeGrafter"/>
</dbReference>
<dbReference type="NCBIfam" id="TIGR02765">
    <property type="entry name" value="crypto_DASH"/>
    <property type="match status" value="1"/>
</dbReference>
<feature type="binding site" evidence="6">
    <location>
        <begin position="281"/>
        <end position="288"/>
    </location>
    <ligand>
        <name>FAD</name>
        <dbReference type="ChEBI" id="CHEBI:57692"/>
    </ligand>
</feature>
<gene>
    <name evidence="9" type="ORF">DSM00_995</name>
</gene>
<dbReference type="InterPro" id="IPR036134">
    <property type="entry name" value="Crypto/Photolyase_FAD-like_sf"/>
</dbReference>
<keyword evidence="3 6" id="KW-0285">Flavoprotein</keyword>
<name>A0A4V1KR20_9FLAO</name>
<dbReference type="PANTHER" id="PTHR11455:SF22">
    <property type="entry name" value="CRYPTOCHROME DASH"/>
    <property type="match status" value="1"/>
</dbReference>
<comment type="caution">
    <text evidence="9">The sequence shown here is derived from an EMBL/GenBank/DDBJ whole genome shotgun (WGS) entry which is preliminary data.</text>
</comment>
<feature type="domain" description="Photolyase/cryptochrome alpha/beta" evidence="8">
    <location>
        <begin position="4"/>
        <end position="135"/>
    </location>
</feature>
<evidence type="ECO:0000256" key="5">
    <source>
        <dbReference type="ARBA" id="ARBA00022991"/>
    </source>
</evidence>
<keyword evidence="4 6" id="KW-0274">FAD</keyword>
<dbReference type="OrthoDB" id="9772484at2"/>
<comment type="cofactor">
    <cofactor evidence="7">
        <name>(6R)-5,10-methylene-5,6,7,8-tetrahydrofolate</name>
        <dbReference type="ChEBI" id="CHEBI:15636"/>
    </cofactor>
    <text evidence="7">Binds 1 5,10-methenyltetrahydrofolate (MTHF) per subunit.</text>
</comment>
<feature type="binding site" evidence="6">
    <location>
        <begin position="241"/>
        <end position="245"/>
    </location>
    <ligand>
        <name>FAD</name>
        <dbReference type="ChEBI" id="CHEBI:57692"/>
    </ligand>
</feature>
<dbReference type="Gene3D" id="1.10.579.10">
    <property type="entry name" value="DNA Cyclobutane Dipyrimidine Photolyase, subunit A, domain 3"/>
    <property type="match status" value="1"/>
</dbReference>
<feature type="binding site" evidence="6">
    <location>
        <begin position="378"/>
        <end position="380"/>
    </location>
    <ligand>
        <name>FAD</name>
        <dbReference type="ChEBI" id="CHEBI:57692"/>
    </ligand>
</feature>
<reference evidence="9 10" key="1">
    <citation type="submission" date="2018-07" db="EMBL/GenBank/DDBJ databases">
        <title>Leeuwenhoekiella genomics.</title>
        <authorList>
            <person name="Tahon G."/>
            <person name="Willems A."/>
        </authorList>
    </citation>
    <scope>NUCLEOTIDE SEQUENCE [LARGE SCALE GENOMIC DNA]</scope>
    <source>
        <strain evidence="9 10">LMG 22550</strain>
    </source>
</reference>
<dbReference type="GO" id="GO:0000719">
    <property type="term" value="P:photoreactive repair"/>
    <property type="evidence" value="ECO:0007669"/>
    <property type="project" value="TreeGrafter"/>
</dbReference>
<proteinExistence type="inferred from homology"/>
<dbReference type="Gene3D" id="1.25.40.80">
    <property type="match status" value="1"/>
</dbReference>
<dbReference type="InterPro" id="IPR014729">
    <property type="entry name" value="Rossmann-like_a/b/a_fold"/>
</dbReference>
<keyword evidence="9" id="KW-0456">Lyase</keyword>
<dbReference type="GO" id="GO:0003904">
    <property type="term" value="F:deoxyribodipyrimidine photo-lyase activity"/>
    <property type="evidence" value="ECO:0007669"/>
    <property type="project" value="TreeGrafter"/>
</dbReference>
<dbReference type="PANTHER" id="PTHR11455">
    <property type="entry name" value="CRYPTOCHROME"/>
    <property type="match status" value="1"/>
</dbReference>
<dbReference type="Pfam" id="PF00875">
    <property type="entry name" value="DNA_photolyase"/>
    <property type="match status" value="1"/>
</dbReference>
<dbReference type="InterPro" id="IPR006050">
    <property type="entry name" value="DNA_photolyase_N"/>
</dbReference>
<dbReference type="Proteomes" id="UP000289238">
    <property type="component" value="Unassembled WGS sequence"/>
</dbReference>
<dbReference type="PRINTS" id="PR00147">
    <property type="entry name" value="DNAPHOTLYASE"/>
</dbReference>
<comment type="function">
    <text evidence="7">May have a photoreceptor function.</text>
</comment>
<dbReference type="AlphaFoldDB" id="A0A4V1KR20"/>
<dbReference type="InterPro" id="IPR014133">
    <property type="entry name" value="Cry_DASH"/>
</dbReference>
<dbReference type="InterPro" id="IPR005101">
    <property type="entry name" value="Cryptochr/Photolyase_FAD-bd"/>
</dbReference>
<organism evidence="9 10">
    <name type="scientific">Leeuwenhoekiella aequorea</name>
    <dbReference type="NCBI Taxonomy" id="283736"/>
    <lineage>
        <taxon>Bacteria</taxon>
        <taxon>Pseudomonadati</taxon>
        <taxon>Bacteroidota</taxon>
        <taxon>Flavobacteriia</taxon>
        <taxon>Flavobacteriales</taxon>
        <taxon>Flavobacteriaceae</taxon>
        <taxon>Leeuwenhoekiella</taxon>
    </lineage>
</organism>
<evidence type="ECO:0000256" key="3">
    <source>
        <dbReference type="ARBA" id="ARBA00022630"/>
    </source>
</evidence>
<evidence type="ECO:0000313" key="9">
    <source>
        <dbReference type="EMBL" id="RXG23382.1"/>
    </source>
</evidence>
<comment type="similarity">
    <text evidence="1 7">Belongs to the DNA photolyase class-1 family.</text>
</comment>
<comment type="cofactor">
    <cofactor evidence="6 7">
        <name>FAD</name>
        <dbReference type="ChEBI" id="CHEBI:57692"/>
    </cofactor>
    <text evidence="6 7">Binds 1 FAD per subunit.</text>
</comment>
<evidence type="ECO:0000259" key="8">
    <source>
        <dbReference type="PROSITE" id="PS51645"/>
    </source>
</evidence>
<dbReference type="SUPFAM" id="SSF52425">
    <property type="entry name" value="Cryptochrome/photolyase, N-terminal domain"/>
    <property type="match status" value="1"/>
</dbReference>
<dbReference type="SUPFAM" id="SSF48173">
    <property type="entry name" value="Cryptochrome/photolyase FAD-binding domain"/>
    <property type="match status" value="1"/>
</dbReference>
<feature type="binding site" evidence="6">
    <location>
        <position position="228"/>
    </location>
    <ligand>
        <name>FAD</name>
        <dbReference type="ChEBI" id="CHEBI:57692"/>
    </ligand>
</feature>
<evidence type="ECO:0000256" key="4">
    <source>
        <dbReference type="ARBA" id="ARBA00022827"/>
    </source>
</evidence>
<protein>
    <recommendedName>
        <fullName evidence="2 7">Cryptochrome DASH</fullName>
    </recommendedName>
</protein>
<dbReference type="GO" id="GO:0071949">
    <property type="term" value="F:FAD binding"/>
    <property type="evidence" value="ECO:0007669"/>
    <property type="project" value="TreeGrafter"/>
</dbReference>
<evidence type="ECO:0000256" key="7">
    <source>
        <dbReference type="RuleBase" id="RU367151"/>
    </source>
</evidence>
<dbReference type="RefSeq" id="WP_128756915.1">
    <property type="nucleotide sequence ID" value="NZ_QOVM01000002.1"/>
</dbReference>
<evidence type="ECO:0000256" key="2">
    <source>
        <dbReference type="ARBA" id="ARBA00017881"/>
    </source>
</evidence>
<dbReference type="InterPro" id="IPR036155">
    <property type="entry name" value="Crypto/Photolyase_N_sf"/>
</dbReference>